<comment type="caution">
    <text evidence="2">The sequence shown here is derived from an EMBL/GenBank/DDBJ whole genome shotgun (WGS) entry which is preliminary data.</text>
</comment>
<reference evidence="2 3" key="1">
    <citation type="journal article" date="2019" name="Int. J. Syst. Evol. Microbiol.">
        <title>The Global Catalogue of Microorganisms (GCM) 10K type strain sequencing project: providing services to taxonomists for standard genome sequencing and annotation.</title>
        <authorList>
            <consortium name="The Broad Institute Genomics Platform"/>
            <consortium name="The Broad Institute Genome Sequencing Center for Infectious Disease"/>
            <person name="Wu L."/>
            <person name="Ma J."/>
        </authorList>
    </citation>
    <scope>NUCLEOTIDE SEQUENCE [LARGE SCALE GENOMIC DNA]</scope>
    <source>
        <strain evidence="2 3">JCM 13004</strain>
    </source>
</reference>
<evidence type="ECO:0000313" key="2">
    <source>
        <dbReference type="EMBL" id="GAA1069127.1"/>
    </source>
</evidence>
<organism evidence="2 3">
    <name type="scientific">Kitasatospora nipponensis</name>
    <dbReference type="NCBI Taxonomy" id="258049"/>
    <lineage>
        <taxon>Bacteria</taxon>
        <taxon>Bacillati</taxon>
        <taxon>Actinomycetota</taxon>
        <taxon>Actinomycetes</taxon>
        <taxon>Kitasatosporales</taxon>
        <taxon>Streptomycetaceae</taxon>
        <taxon>Kitasatospora</taxon>
    </lineage>
</organism>
<protein>
    <submittedName>
        <fullName evidence="2">Uncharacterized protein</fullName>
    </submittedName>
</protein>
<name>A0ABN1T7V2_9ACTN</name>
<evidence type="ECO:0000256" key="1">
    <source>
        <dbReference type="SAM" id="MobiDB-lite"/>
    </source>
</evidence>
<dbReference type="Proteomes" id="UP001500037">
    <property type="component" value="Unassembled WGS sequence"/>
</dbReference>
<accession>A0ABN1T7V2</accession>
<sequence>MFRERDDVAAVEDEVGLLSHVALPFGGRMVEPAQSLEATWANFTANGQTSPERGNTDGDTGPTQGPAAPSCAADTHE</sequence>
<dbReference type="EMBL" id="BAAALF010000311">
    <property type="protein sequence ID" value="GAA1069127.1"/>
    <property type="molecule type" value="Genomic_DNA"/>
</dbReference>
<proteinExistence type="predicted"/>
<gene>
    <name evidence="2" type="ORF">GCM10009665_76100</name>
</gene>
<feature type="region of interest" description="Disordered" evidence="1">
    <location>
        <begin position="42"/>
        <end position="77"/>
    </location>
</feature>
<feature type="compositionally biased region" description="Polar residues" evidence="1">
    <location>
        <begin position="42"/>
        <end position="63"/>
    </location>
</feature>
<keyword evidence="3" id="KW-1185">Reference proteome</keyword>
<evidence type="ECO:0000313" key="3">
    <source>
        <dbReference type="Proteomes" id="UP001500037"/>
    </source>
</evidence>